<dbReference type="AlphaFoldDB" id="S2JT45"/>
<dbReference type="PANTHER" id="PTHR19308:SF14">
    <property type="entry name" value="START DOMAIN-CONTAINING PROTEIN"/>
    <property type="match status" value="1"/>
</dbReference>
<feature type="region of interest" description="Disordered" evidence="1">
    <location>
        <begin position="838"/>
        <end position="896"/>
    </location>
</feature>
<feature type="domain" description="START" evidence="2">
    <location>
        <begin position="480"/>
        <end position="682"/>
    </location>
</feature>
<dbReference type="GO" id="GO:0005737">
    <property type="term" value="C:cytoplasm"/>
    <property type="evidence" value="ECO:0007669"/>
    <property type="project" value="UniProtKB-ARBA"/>
</dbReference>
<dbReference type="Pfam" id="PF01852">
    <property type="entry name" value="START"/>
    <property type="match status" value="1"/>
</dbReference>
<dbReference type="InterPro" id="IPR023393">
    <property type="entry name" value="START-like_dom_sf"/>
</dbReference>
<evidence type="ECO:0000313" key="3">
    <source>
        <dbReference type="EMBL" id="EPB82945.1"/>
    </source>
</evidence>
<dbReference type="Gene3D" id="3.30.530.20">
    <property type="match status" value="2"/>
</dbReference>
<accession>S2JT45</accession>
<dbReference type="OMA" id="MGKFTSC"/>
<dbReference type="Proteomes" id="UP000014254">
    <property type="component" value="Unassembled WGS sequence"/>
</dbReference>
<dbReference type="eggNOG" id="ENOG502S0IB">
    <property type="taxonomic scope" value="Eukaryota"/>
</dbReference>
<dbReference type="EMBL" id="KE124091">
    <property type="protein sequence ID" value="EPB82945.1"/>
    <property type="molecule type" value="Genomic_DNA"/>
</dbReference>
<keyword evidence="4" id="KW-1185">Reference proteome</keyword>
<feature type="region of interest" description="Disordered" evidence="1">
    <location>
        <begin position="312"/>
        <end position="342"/>
    </location>
</feature>
<sequence>MTRSLTQSALPQQPYNQEDLANEWEEAYHNKSNSLLKRSTVNSNTTSNTFNHYNAIFSDDDEDDPAPQHHGLTSRWFHTQQQNHSSASTIPSSNATMSAGYIDPVLSSSTYHIHQADNALLTLKHVILEDGWKKALKHKSGVMVHMKNGIHKGDRTPIFKGEAVIQGFSPQAIFYVIGMRKLWDEQYEDGNLVENLNDTTSLTYEVMKPTATSKSRDLALVEKIECTQNGAIVFACTSVETPRIPKINGRTRVNTKASWVLEPLHGGPHPATKVIFVVQENMKGWVPGFAKKTLARRPLVIAKVAEYLERKTERMRSQQTNKSGLLQSINSGHSRRPSVMSSHLPQQTQQLRHFNSTNRLRQQQQQAAAAAAAPEHLHHSTILVAPTQQQQQQQQPTPIIVPPPQPSSIGSSNKKHISFAEHDITYTANQPPQNTASIENSLTTTNPYKNVLPVPAKNNATGRHLYPSHRHPIQKVESIQLLKKLTFSLDNWNLTKELDDGSKHYMLNARLLSDDEEEENMLQMKKSSKSNARKVPFIRADGIIQGGWTAEQLCSVIHCFGARKIWDPSFEGGQSIERFSQKEYLVQWYLGSMLPIASVDLSAITSIETDPITGTVYTATTSVTDNQVPPDEVGHRIRAYTDLYGWVFRPKFDKHGRTVQVAVSFVCNMDFKYALPQHVLQTWMDTSLQSITHMHHYLTQYGCPPYIRRVAGKVVQEGFDALTNNYQIIFIAKHQPSNSYRARKQNQSSSLWCTDIRFHRTMFPHGLDIKIMPENIARVQISPKEQKSIKIFTTDESIDGKQVTFTLTPLYHSEAAHYTTYKYNGELFTQQQPQAILDSSSKSDGETTASSEPNTPSPATTKFVNSKQIIVDGESSLSSTSTAGASGSTPAAGASMTDTASIVAEAVVKVVEKEIAKKHDAATTSPATTVTKVEIEKILKKEDMETKAEEEEKQEDALPIPLKVPKGYLLVPEHQNNNIIIITDELSFNGQQISVIFLAMVICYYMGKFTSCSSC</sequence>
<feature type="domain" description="START" evidence="2">
    <location>
        <begin position="129"/>
        <end position="324"/>
    </location>
</feature>
<name>S2JT45_MUCC1</name>
<protein>
    <recommendedName>
        <fullName evidence="2">START domain-containing protein</fullName>
    </recommendedName>
</protein>
<evidence type="ECO:0000259" key="2">
    <source>
        <dbReference type="PROSITE" id="PS50848"/>
    </source>
</evidence>
<evidence type="ECO:0000313" key="4">
    <source>
        <dbReference type="Proteomes" id="UP000014254"/>
    </source>
</evidence>
<dbReference type="InterPro" id="IPR002913">
    <property type="entry name" value="START_lipid-bd_dom"/>
</dbReference>
<dbReference type="InterPro" id="IPR051213">
    <property type="entry name" value="START_lipid_transfer"/>
</dbReference>
<dbReference type="CDD" id="cd00177">
    <property type="entry name" value="START"/>
    <property type="match status" value="1"/>
</dbReference>
<dbReference type="VEuPathDB" id="FungiDB:HMPREF1544_10290"/>
<dbReference type="SUPFAM" id="SSF55961">
    <property type="entry name" value="Bet v1-like"/>
    <property type="match status" value="2"/>
</dbReference>
<organism evidence="3 4">
    <name type="scientific">Mucor circinelloides f. circinelloides (strain 1006PhL)</name>
    <name type="common">Mucormycosis agent</name>
    <name type="synonym">Calyptromyces circinelloides</name>
    <dbReference type="NCBI Taxonomy" id="1220926"/>
    <lineage>
        <taxon>Eukaryota</taxon>
        <taxon>Fungi</taxon>
        <taxon>Fungi incertae sedis</taxon>
        <taxon>Mucoromycota</taxon>
        <taxon>Mucoromycotina</taxon>
        <taxon>Mucoromycetes</taxon>
        <taxon>Mucorales</taxon>
        <taxon>Mucorineae</taxon>
        <taxon>Mucoraceae</taxon>
        <taxon>Mucor</taxon>
    </lineage>
</organism>
<dbReference type="STRING" id="1220926.S2JT45"/>
<gene>
    <name evidence="3" type="ORF">HMPREF1544_10290</name>
</gene>
<dbReference type="GO" id="GO:0008289">
    <property type="term" value="F:lipid binding"/>
    <property type="evidence" value="ECO:0007669"/>
    <property type="project" value="InterPro"/>
</dbReference>
<feature type="compositionally biased region" description="Polar residues" evidence="1">
    <location>
        <begin position="317"/>
        <end position="332"/>
    </location>
</feature>
<feature type="compositionally biased region" description="Low complexity" evidence="1">
    <location>
        <begin position="875"/>
        <end position="895"/>
    </location>
</feature>
<proteinExistence type="predicted"/>
<dbReference type="PANTHER" id="PTHR19308">
    <property type="entry name" value="PHOSPHATIDYLCHOLINE TRANSFER PROTEIN"/>
    <property type="match status" value="1"/>
</dbReference>
<dbReference type="PROSITE" id="PS50848">
    <property type="entry name" value="START"/>
    <property type="match status" value="2"/>
</dbReference>
<dbReference type="InParanoid" id="S2JT45"/>
<reference evidence="4" key="1">
    <citation type="submission" date="2013-05" db="EMBL/GenBank/DDBJ databases">
        <title>The Genome sequence of Mucor circinelloides f. circinelloides 1006PhL.</title>
        <authorList>
            <consortium name="The Broad Institute Genomics Platform"/>
            <person name="Cuomo C."/>
            <person name="Earl A."/>
            <person name="Findley K."/>
            <person name="Lee S.C."/>
            <person name="Walker B."/>
            <person name="Young S."/>
            <person name="Zeng Q."/>
            <person name="Gargeya S."/>
            <person name="Fitzgerald M."/>
            <person name="Haas B."/>
            <person name="Abouelleil A."/>
            <person name="Allen A.W."/>
            <person name="Alvarado L."/>
            <person name="Arachchi H.M."/>
            <person name="Berlin A.M."/>
            <person name="Chapman S.B."/>
            <person name="Gainer-Dewar J."/>
            <person name="Goldberg J."/>
            <person name="Griggs A."/>
            <person name="Gujja S."/>
            <person name="Hansen M."/>
            <person name="Howarth C."/>
            <person name="Imamovic A."/>
            <person name="Ireland A."/>
            <person name="Larimer J."/>
            <person name="McCowan C."/>
            <person name="Murphy C."/>
            <person name="Pearson M."/>
            <person name="Poon T.W."/>
            <person name="Priest M."/>
            <person name="Roberts A."/>
            <person name="Saif S."/>
            <person name="Shea T."/>
            <person name="Sisk P."/>
            <person name="Sykes S."/>
            <person name="Wortman J."/>
            <person name="Nusbaum C."/>
            <person name="Birren B."/>
        </authorList>
    </citation>
    <scope>NUCLEOTIDE SEQUENCE [LARGE SCALE GENOMIC DNA]</scope>
    <source>
        <strain evidence="4">1006PhL</strain>
    </source>
</reference>
<dbReference type="OrthoDB" id="196858at2759"/>
<feature type="compositionally biased region" description="Polar residues" evidence="1">
    <location>
        <begin position="838"/>
        <end position="868"/>
    </location>
</feature>
<evidence type="ECO:0000256" key="1">
    <source>
        <dbReference type="SAM" id="MobiDB-lite"/>
    </source>
</evidence>